<protein>
    <submittedName>
        <fullName evidence="1">Uncharacterized protein</fullName>
    </submittedName>
</protein>
<evidence type="ECO:0000313" key="1">
    <source>
        <dbReference type="EMBL" id="KAF2129842.1"/>
    </source>
</evidence>
<dbReference type="RefSeq" id="XP_033524229.1">
    <property type="nucleotide sequence ID" value="XM_033668033.1"/>
</dbReference>
<accession>A0A6A6AD68</accession>
<sequence length="72" mass="8070">MFVALYCNFPRSRMQSPALCIHNPSLLAPVALSWACWLPWSVLSPLPHHPAADLPRQTPVGCHPKMCMFRAT</sequence>
<evidence type="ECO:0000313" key="2">
    <source>
        <dbReference type="Proteomes" id="UP000799771"/>
    </source>
</evidence>
<name>A0A6A6AD68_9PLEO</name>
<dbReference type="GeneID" id="54408465"/>
<proteinExistence type="predicted"/>
<dbReference type="Proteomes" id="UP000799771">
    <property type="component" value="Unassembled WGS sequence"/>
</dbReference>
<dbReference type="AlphaFoldDB" id="A0A6A6AD68"/>
<dbReference type="EMBL" id="ML977505">
    <property type="protein sequence ID" value="KAF2129842.1"/>
    <property type="molecule type" value="Genomic_DNA"/>
</dbReference>
<organism evidence="1 2">
    <name type="scientific">Dothidotthia symphoricarpi CBS 119687</name>
    <dbReference type="NCBI Taxonomy" id="1392245"/>
    <lineage>
        <taxon>Eukaryota</taxon>
        <taxon>Fungi</taxon>
        <taxon>Dikarya</taxon>
        <taxon>Ascomycota</taxon>
        <taxon>Pezizomycotina</taxon>
        <taxon>Dothideomycetes</taxon>
        <taxon>Pleosporomycetidae</taxon>
        <taxon>Pleosporales</taxon>
        <taxon>Dothidotthiaceae</taxon>
        <taxon>Dothidotthia</taxon>
    </lineage>
</organism>
<reference evidence="1" key="1">
    <citation type="journal article" date="2020" name="Stud. Mycol.">
        <title>101 Dothideomycetes genomes: a test case for predicting lifestyles and emergence of pathogens.</title>
        <authorList>
            <person name="Haridas S."/>
            <person name="Albert R."/>
            <person name="Binder M."/>
            <person name="Bloem J."/>
            <person name="Labutti K."/>
            <person name="Salamov A."/>
            <person name="Andreopoulos B."/>
            <person name="Baker S."/>
            <person name="Barry K."/>
            <person name="Bills G."/>
            <person name="Bluhm B."/>
            <person name="Cannon C."/>
            <person name="Castanera R."/>
            <person name="Culley D."/>
            <person name="Daum C."/>
            <person name="Ezra D."/>
            <person name="Gonzalez J."/>
            <person name="Henrissat B."/>
            <person name="Kuo A."/>
            <person name="Liang C."/>
            <person name="Lipzen A."/>
            <person name="Lutzoni F."/>
            <person name="Magnuson J."/>
            <person name="Mondo S."/>
            <person name="Nolan M."/>
            <person name="Ohm R."/>
            <person name="Pangilinan J."/>
            <person name="Park H.-J."/>
            <person name="Ramirez L."/>
            <person name="Alfaro M."/>
            <person name="Sun H."/>
            <person name="Tritt A."/>
            <person name="Yoshinaga Y."/>
            <person name="Zwiers L.-H."/>
            <person name="Turgeon B."/>
            <person name="Goodwin S."/>
            <person name="Spatafora J."/>
            <person name="Crous P."/>
            <person name="Grigoriev I."/>
        </authorList>
    </citation>
    <scope>NUCLEOTIDE SEQUENCE</scope>
    <source>
        <strain evidence="1">CBS 119687</strain>
    </source>
</reference>
<keyword evidence="2" id="KW-1185">Reference proteome</keyword>
<gene>
    <name evidence="1" type="ORF">P153DRAFT_366350</name>
</gene>